<comment type="caution">
    <text evidence="2">The sequence shown here is derived from an EMBL/GenBank/DDBJ whole genome shotgun (WGS) entry which is preliminary data.</text>
</comment>
<dbReference type="AlphaFoldDB" id="A0A562QRA0"/>
<proteinExistence type="predicted"/>
<feature type="transmembrane region" description="Helical" evidence="1">
    <location>
        <begin position="268"/>
        <end position="287"/>
    </location>
</feature>
<keyword evidence="3" id="KW-1185">Reference proteome</keyword>
<feature type="transmembrane region" description="Helical" evidence="1">
    <location>
        <begin position="152"/>
        <end position="169"/>
    </location>
</feature>
<feature type="transmembrane region" description="Helical" evidence="1">
    <location>
        <begin position="240"/>
        <end position="261"/>
    </location>
</feature>
<feature type="transmembrane region" description="Helical" evidence="1">
    <location>
        <begin position="307"/>
        <end position="327"/>
    </location>
</feature>
<feature type="transmembrane region" description="Helical" evidence="1">
    <location>
        <begin position="68"/>
        <end position="89"/>
    </location>
</feature>
<dbReference type="EMBL" id="VLKZ01000002">
    <property type="protein sequence ID" value="TWI59203.1"/>
    <property type="molecule type" value="Genomic_DNA"/>
</dbReference>
<feature type="transmembrane region" description="Helical" evidence="1">
    <location>
        <begin position="181"/>
        <end position="200"/>
    </location>
</feature>
<evidence type="ECO:0000256" key="1">
    <source>
        <dbReference type="SAM" id="Phobius"/>
    </source>
</evidence>
<dbReference type="Proteomes" id="UP000315711">
    <property type="component" value="Unassembled WGS sequence"/>
</dbReference>
<organism evidence="2 3">
    <name type="scientific">Halalkalibacter nanhaiisediminis</name>
    <dbReference type="NCBI Taxonomy" id="688079"/>
    <lineage>
        <taxon>Bacteria</taxon>
        <taxon>Bacillati</taxon>
        <taxon>Bacillota</taxon>
        <taxon>Bacilli</taxon>
        <taxon>Bacillales</taxon>
        <taxon>Bacillaceae</taxon>
        <taxon>Halalkalibacter</taxon>
    </lineage>
</organism>
<feature type="transmembrane region" description="Helical" evidence="1">
    <location>
        <begin position="518"/>
        <end position="537"/>
    </location>
</feature>
<feature type="transmembrane region" description="Helical" evidence="1">
    <location>
        <begin position="101"/>
        <end position="118"/>
    </location>
</feature>
<evidence type="ECO:0000313" key="3">
    <source>
        <dbReference type="Proteomes" id="UP000315711"/>
    </source>
</evidence>
<keyword evidence="1" id="KW-0812">Transmembrane</keyword>
<gene>
    <name evidence="2" type="ORF">IQ10_00916</name>
</gene>
<feature type="transmembrane region" description="Helical" evidence="1">
    <location>
        <begin position="484"/>
        <end position="506"/>
    </location>
</feature>
<evidence type="ECO:0000313" key="2">
    <source>
        <dbReference type="EMBL" id="TWI59203.1"/>
    </source>
</evidence>
<keyword evidence="1" id="KW-0472">Membrane</keyword>
<feature type="transmembrane region" description="Helical" evidence="1">
    <location>
        <begin position="43"/>
        <end position="61"/>
    </location>
</feature>
<feature type="transmembrane region" description="Helical" evidence="1">
    <location>
        <begin position="393"/>
        <end position="413"/>
    </location>
</feature>
<keyword evidence="1" id="KW-1133">Transmembrane helix</keyword>
<accession>A0A562QRA0</accession>
<name>A0A562QRA0_9BACI</name>
<reference evidence="2 3" key="1">
    <citation type="journal article" date="2015" name="Stand. Genomic Sci.">
        <title>Genomic Encyclopedia of Bacterial and Archaeal Type Strains, Phase III: the genomes of soil and plant-associated and newly described type strains.</title>
        <authorList>
            <person name="Whitman W.B."/>
            <person name="Woyke T."/>
            <person name="Klenk H.P."/>
            <person name="Zhou Y."/>
            <person name="Lilburn T.G."/>
            <person name="Beck B.J."/>
            <person name="De Vos P."/>
            <person name="Vandamme P."/>
            <person name="Eisen J.A."/>
            <person name="Garrity G."/>
            <person name="Hugenholtz P."/>
            <person name="Kyrpides N.C."/>
        </authorList>
    </citation>
    <scope>NUCLEOTIDE SEQUENCE [LARGE SCALE GENOMIC DNA]</scope>
    <source>
        <strain evidence="2 3">CGMCC 1.10116</strain>
    </source>
</reference>
<sequence length="539" mass="58800">MVTVSLIYSVIEIGYYLSALYSQRGYLMDIVEQITHLQVLNQFWLLLIFLVPMVLISRTVVAGTRFSPILIIVIFGLLLGFILVSVGIATPGLPEFPFVDFMARTTIIALIVSFFVGGQELRKILGNKEMESPDIVVPSEEETILGTNRTQLFFIIRSFFLLIGIEGLTRMIMQGQTVEGFAAYNPLIAYIGLIIAVILIDNKAKISNKHVYIRKGLLEIALIVMILIISAYIAQAFHSLIALPQIFFAMMISAALGAIFYNWTFGPTLRALLFAGIPVVLAANFMVGGSRIGDAFAIQGMNAVLTYGFFGQLFWMFGGIALVMLIAKTAHIRNLAPGMAGSLSHSGLTGACTAGDFGQVAAKRAPIMINIPFFGHVFVFSILAISAERGTLWLGPTAVIVLIGVGLTALALLNLRRAHGDDRKEVKALMQFSFGWQICAVFGGLALLSLSTIPFDYSVMAQSSAISHFGLFAAVQGEMFGSEAALLIPFIFSMPFLVHPLVFYMFGKAMERNGEMPIKPVYLFALIGVIGVVYSIYFA</sequence>
<protein>
    <submittedName>
        <fullName evidence="2">Uncharacterized protein</fullName>
    </submittedName>
</protein>
<feature type="transmembrane region" description="Helical" evidence="1">
    <location>
        <begin position="367"/>
        <end position="387"/>
    </location>
</feature>
<feature type="transmembrane region" description="Helical" evidence="1">
    <location>
        <begin position="212"/>
        <end position="234"/>
    </location>
</feature>
<feature type="transmembrane region" description="Helical" evidence="1">
    <location>
        <begin position="434"/>
        <end position="455"/>
    </location>
</feature>